<dbReference type="SUPFAM" id="SSF46689">
    <property type="entry name" value="Homeodomain-like"/>
    <property type="match status" value="1"/>
</dbReference>
<dbReference type="InterPro" id="IPR009057">
    <property type="entry name" value="Homeodomain-like_sf"/>
</dbReference>
<name>A0A1M4XLG4_9LACT</name>
<dbReference type="Proteomes" id="UP000184128">
    <property type="component" value="Unassembled WGS sequence"/>
</dbReference>
<gene>
    <name evidence="6" type="ORF">SAMN02745249_01470</name>
</gene>
<evidence type="ECO:0000256" key="3">
    <source>
        <dbReference type="ARBA" id="ARBA00023163"/>
    </source>
</evidence>
<proteinExistence type="predicted"/>
<keyword evidence="3" id="KW-0804">Transcription</keyword>
<evidence type="ECO:0000256" key="1">
    <source>
        <dbReference type="ARBA" id="ARBA00023015"/>
    </source>
</evidence>
<dbReference type="CDD" id="cd05013">
    <property type="entry name" value="SIS_RpiR"/>
    <property type="match status" value="1"/>
</dbReference>
<dbReference type="InterPro" id="IPR036388">
    <property type="entry name" value="WH-like_DNA-bd_sf"/>
</dbReference>
<dbReference type="InterPro" id="IPR001347">
    <property type="entry name" value="SIS_dom"/>
</dbReference>
<dbReference type="PROSITE" id="PS51071">
    <property type="entry name" value="HTH_RPIR"/>
    <property type="match status" value="1"/>
</dbReference>
<dbReference type="Gene3D" id="3.40.50.10490">
    <property type="entry name" value="Glucose-6-phosphate isomerase like protein, domain 1"/>
    <property type="match status" value="1"/>
</dbReference>
<dbReference type="STRING" id="1121025.SAMN02745249_01470"/>
<dbReference type="PROSITE" id="PS51464">
    <property type="entry name" value="SIS"/>
    <property type="match status" value="1"/>
</dbReference>
<feature type="domain" description="SIS" evidence="5">
    <location>
        <begin position="150"/>
        <end position="291"/>
    </location>
</feature>
<evidence type="ECO:0000256" key="2">
    <source>
        <dbReference type="ARBA" id="ARBA00023125"/>
    </source>
</evidence>
<reference evidence="6 7" key="1">
    <citation type="submission" date="2016-11" db="EMBL/GenBank/DDBJ databases">
        <authorList>
            <person name="Jaros S."/>
            <person name="Januszkiewicz K."/>
            <person name="Wedrychowicz H."/>
        </authorList>
    </citation>
    <scope>NUCLEOTIDE SEQUENCE [LARGE SCALE GENOMIC DNA]</scope>
    <source>
        <strain evidence="6 7">DSM 15692</strain>
    </source>
</reference>
<evidence type="ECO:0000259" key="5">
    <source>
        <dbReference type="PROSITE" id="PS51464"/>
    </source>
</evidence>
<dbReference type="SUPFAM" id="SSF53697">
    <property type="entry name" value="SIS domain"/>
    <property type="match status" value="1"/>
</dbReference>
<dbReference type="AlphaFoldDB" id="A0A1M4XLG4"/>
<evidence type="ECO:0000259" key="4">
    <source>
        <dbReference type="PROSITE" id="PS51071"/>
    </source>
</evidence>
<evidence type="ECO:0000313" key="7">
    <source>
        <dbReference type="Proteomes" id="UP000184128"/>
    </source>
</evidence>
<dbReference type="GO" id="GO:0003700">
    <property type="term" value="F:DNA-binding transcription factor activity"/>
    <property type="evidence" value="ECO:0007669"/>
    <property type="project" value="InterPro"/>
</dbReference>
<feature type="domain" description="HTH rpiR-type" evidence="4">
    <location>
        <begin position="42"/>
        <end position="118"/>
    </location>
</feature>
<dbReference type="PANTHER" id="PTHR30514">
    <property type="entry name" value="GLUCOKINASE"/>
    <property type="match status" value="1"/>
</dbReference>
<dbReference type="GO" id="GO:0097367">
    <property type="term" value="F:carbohydrate derivative binding"/>
    <property type="evidence" value="ECO:0007669"/>
    <property type="project" value="InterPro"/>
</dbReference>
<sequence>MINKLGKRIDPTNPTVNICFIDKIKPEIVEYYIRSYVKGRVKDLDFNKLMTGKNLTNLEENILKYFIENINEIQDMGVRDVAKATYASPASVIRLSKKLGYTGFTDMYYSLLPIIKKSEVDVYSSKNTILDYNFSTIAGQLSEDKINNFNEKIFKKSKKYVFIYATGFSKIISEYIYKKLLVLGRKAIISSGSDSIGVFENNLEDIGAMLVISKSGETEQVYNKLLTASEADIYTISVTQDSDNRMALLSDLNLPVKDIHQLDDRNMLPNIFFPSVLLLFEFLLEKHLEQF</sequence>
<evidence type="ECO:0000313" key="6">
    <source>
        <dbReference type="EMBL" id="SHE94290.1"/>
    </source>
</evidence>
<dbReference type="Pfam" id="PF01418">
    <property type="entry name" value="HTH_6"/>
    <property type="match status" value="1"/>
</dbReference>
<keyword evidence="7" id="KW-1185">Reference proteome</keyword>
<dbReference type="GO" id="GO:0003677">
    <property type="term" value="F:DNA binding"/>
    <property type="evidence" value="ECO:0007669"/>
    <property type="project" value="UniProtKB-KW"/>
</dbReference>
<dbReference type="InterPro" id="IPR047640">
    <property type="entry name" value="RpiR-like"/>
</dbReference>
<keyword evidence="2" id="KW-0238">DNA-binding</keyword>
<dbReference type="EMBL" id="FQUF01000022">
    <property type="protein sequence ID" value="SHE94290.1"/>
    <property type="molecule type" value="Genomic_DNA"/>
</dbReference>
<dbReference type="InterPro" id="IPR035472">
    <property type="entry name" value="RpiR-like_SIS"/>
</dbReference>
<dbReference type="InterPro" id="IPR046348">
    <property type="entry name" value="SIS_dom_sf"/>
</dbReference>
<dbReference type="Gene3D" id="1.10.10.10">
    <property type="entry name" value="Winged helix-like DNA-binding domain superfamily/Winged helix DNA-binding domain"/>
    <property type="match status" value="1"/>
</dbReference>
<keyword evidence="1" id="KW-0805">Transcription regulation</keyword>
<accession>A0A1M4XLG4</accession>
<protein>
    <submittedName>
        <fullName evidence="6">Transcriptional regulator, RpiR family</fullName>
    </submittedName>
</protein>
<dbReference type="PANTHER" id="PTHR30514:SF21">
    <property type="entry name" value="RPIR-FAMILY TRANSCRIPTIONAL REGULATOR"/>
    <property type="match status" value="1"/>
</dbReference>
<dbReference type="GO" id="GO:1901135">
    <property type="term" value="P:carbohydrate derivative metabolic process"/>
    <property type="evidence" value="ECO:0007669"/>
    <property type="project" value="InterPro"/>
</dbReference>
<organism evidence="6 7">
    <name type="scientific">Atopostipes suicloacalis DSM 15692</name>
    <dbReference type="NCBI Taxonomy" id="1121025"/>
    <lineage>
        <taxon>Bacteria</taxon>
        <taxon>Bacillati</taxon>
        <taxon>Bacillota</taxon>
        <taxon>Bacilli</taxon>
        <taxon>Lactobacillales</taxon>
        <taxon>Carnobacteriaceae</taxon>
        <taxon>Atopostipes</taxon>
    </lineage>
</organism>
<dbReference type="InterPro" id="IPR000281">
    <property type="entry name" value="HTH_RpiR"/>
</dbReference>